<proteinExistence type="predicted"/>
<keyword evidence="1" id="KW-0472">Membrane</keyword>
<sequence length="245" mass="26099">MGEATRLAGGILGIFGLTRLMNRIHRAAKCAGERCGMALPGLGLRRAAMFLVPIALLVAIFIPRYVSMAQRNDNVAAQAARTVDAVVEAFEEGGAGYISADDLRENRQSYGYRVFAYTDDNADGASLCVSIDEEGTIERLSFDAPVDASLAPEENLAQVEADFTRLAGMLAGIDAPAASPALLTAGAVLPEEFRQRFSAGSYYEEFYARAEVTDGVEAYALFSTYPEEDYANSPGASISLALEAA</sequence>
<reference evidence="2" key="1">
    <citation type="journal article" date="2021" name="PeerJ">
        <title>Extensive microbial diversity within the chicken gut microbiome revealed by metagenomics and culture.</title>
        <authorList>
            <person name="Gilroy R."/>
            <person name="Ravi A."/>
            <person name="Getino M."/>
            <person name="Pursley I."/>
            <person name="Horton D.L."/>
            <person name="Alikhan N.F."/>
            <person name="Baker D."/>
            <person name="Gharbi K."/>
            <person name="Hall N."/>
            <person name="Watson M."/>
            <person name="Adriaenssens E.M."/>
            <person name="Foster-Nyarko E."/>
            <person name="Jarju S."/>
            <person name="Secka A."/>
            <person name="Antonio M."/>
            <person name="Oren A."/>
            <person name="Chaudhuri R.R."/>
            <person name="La Ragione R."/>
            <person name="Hildebrand F."/>
            <person name="Pallen M.J."/>
        </authorList>
    </citation>
    <scope>NUCLEOTIDE SEQUENCE</scope>
    <source>
        <strain evidence="2">ChiHjej13B12-9602</strain>
    </source>
</reference>
<name>A0A921IWC4_9ACTN</name>
<keyword evidence="1" id="KW-1133">Transmembrane helix</keyword>
<dbReference type="AlphaFoldDB" id="A0A921IWC4"/>
<comment type="caution">
    <text evidence="2">The sequence shown here is derived from an EMBL/GenBank/DDBJ whole genome shotgun (WGS) entry which is preliminary data.</text>
</comment>
<dbReference type="EMBL" id="DYUZ01000022">
    <property type="protein sequence ID" value="HJG37245.1"/>
    <property type="molecule type" value="Genomic_DNA"/>
</dbReference>
<gene>
    <name evidence="2" type="ORF">K8V70_05220</name>
</gene>
<dbReference type="RefSeq" id="WP_273189910.1">
    <property type="nucleotide sequence ID" value="NZ_DYUZ01000022.1"/>
</dbReference>
<reference evidence="2" key="2">
    <citation type="submission" date="2021-09" db="EMBL/GenBank/DDBJ databases">
        <authorList>
            <person name="Gilroy R."/>
        </authorList>
    </citation>
    <scope>NUCLEOTIDE SEQUENCE</scope>
    <source>
        <strain evidence="2">ChiHjej13B12-9602</strain>
    </source>
</reference>
<feature type="transmembrane region" description="Helical" evidence="1">
    <location>
        <begin position="47"/>
        <end position="66"/>
    </location>
</feature>
<keyword evidence="1" id="KW-0812">Transmembrane</keyword>
<dbReference type="Proteomes" id="UP000753256">
    <property type="component" value="Unassembled WGS sequence"/>
</dbReference>
<evidence type="ECO:0000256" key="1">
    <source>
        <dbReference type="SAM" id="Phobius"/>
    </source>
</evidence>
<accession>A0A921IWC4</accession>
<organism evidence="2 3">
    <name type="scientific">Enorma phocaeensis</name>
    <dbReference type="NCBI Taxonomy" id="1871019"/>
    <lineage>
        <taxon>Bacteria</taxon>
        <taxon>Bacillati</taxon>
        <taxon>Actinomycetota</taxon>
        <taxon>Coriobacteriia</taxon>
        <taxon>Coriobacteriales</taxon>
        <taxon>Coriobacteriaceae</taxon>
        <taxon>Enorma</taxon>
    </lineage>
</organism>
<evidence type="ECO:0000313" key="2">
    <source>
        <dbReference type="EMBL" id="HJG37245.1"/>
    </source>
</evidence>
<protein>
    <submittedName>
        <fullName evidence="2">Uncharacterized protein</fullName>
    </submittedName>
</protein>
<evidence type="ECO:0000313" key="3">
    <source>
        <dbReference type="Proteomes" id="UP000753256"/>
    </source>
</evidence>